<evidence type="ECO:0000256" key="8">
    <source>
        <dbReference type="ARBA" id="ARBA00023235"/>
    </source>
</evidence>
<feature type="domain" description="PPIase FKBP-type" evidence="9">
    <location>
        <begin position="72"/>
        <end position="151"/>
    </location>
</feature>
<gene>
    <name evidence="10" type="ORF">METZ01_LOCUS18384</name>
</gene>
<reference evidence="10" key="1">
    <citation type="submission" date="2018-05" db="EMBL/GenBank/DDBJ databases">
        <authorList>
            <person name="Lanie J.A."/>
            <person name="Ng W.-L."/>
            <person name="Kazmierczak K.M."/>
            <person name="Andrzejewski T.M."/>
            <person name="Davidsen T.M."/>
            <person name="Wayne K.J."/>
            <person name="Tettelin H."/>
            <person name="Glass J.I."/>
            <person name="Rusch D."/>
            <person name="Podicherti R."/>
            <person name="Tsui H.-C.T."/>
            <person name="Winkler M.E."/>
        </authorList>
    </citation>
    <scope>NUCLEOTIDE SEQUENCE</scope>
</reference>
<dbReference type="EMBL" id="UINC01000961">
    <property type="protein sequence ID" value="SUZ65530.1"/>
    <property type="molecule type" value="Genomic_DNA"/>
</dbReference>
<protein>
    <recommendedName>
        <fullName evidence="4">peptidylprolyl isomerase</fullName>
        <ecNumber evidence="4">5.2.1.8</ecNumber>
    </recommendedName>
</protein>
<dbReference type="AlphaFoldDB" id="A0A381PF38"/>
<dbReference type="Pfam" id="PF00254">
    <property type="entry name" value="FKBP_C"/>
    <property type="match status" value="1"/>
</dbReference>
<comment type="subcellular location">
    <subcellularLocation>
        <location evidence="2">Cytoplasm</location>
    </subcellularLocation>
</comment>
<sequence length="234" mass="26374">MFLLTYKVMGEKYGYSNETFCELVEVVTSHGFPMVISHQCSDLLEFVTQREAVMTKKGNTNKNEAAQNIRTNKVVSFHYRLREVDSGGCHGEWRERSYGGEPLLYLHGYHNVIVGLEKALEGKKIGDKIEITLPPDQAYGPRNPEGLRRIPIKHLRYQRGEKKVKPGMMATVETSQGVRPVVVLKTGKFSADVDFNHPLAGKTLFYEVEVVSIRDATTDEISHGHVHGRGGHQH</sequence>
<keyword evidence="6" id="KW-0697">Rotamase</keyword>
<evidence type="ECO:0000256" key="2">
    <source>
        <dbReference type="ARBA" id="ARBA00004496"/>
    </source>
</evidence>
<dbReference type="GO" id="GO:0042026">
    <property type="term" value="P:protein refolding"/>
    <property type="evidence" value="ECO:0007669"/>
    <property type="project" value="UniProtKB-ARBA"/>
</dbReference>
<dbReference type="PROSITE" id="PS50059">
    <property type="entry name" value="FKBP_PPIASE"/>
    <property type="match status" value="1"/>
</dbReference>
<evidence type="ECO:0000256" key="6">
    <source>
        <dbReference type="ARBA" id="ARBA00023110"/>
    </source>
</evidence>
<evidence type="ECO:0000256" key="4">
    <source>
        <dbReference type="ARBA" id="ARBA00013194"/>
    </source>
</evidence>
<dbReference type="SUPFAM" id="SSF54534">
    <property type="entry name" value="FKBP-like"/>
    <property type="match status" value="1"/>
</dbReference>
<keyword evidence="8" id="KW-0413">Isomerase</keyword>
<name>A0A381PF38_9ZZZZ</name>
<dbReference type="Gene3D" id="3.10.50.40">
    <property type="match status" value="1"/>
</dbReference>
<evidence type="ECO:0000313" key="10">
    <source>
        <dbReference type="EMBL" id="SUZ65530.1"/>
    </source>
</evidence>
<keyword evidence="5" id="KW-0963">Cytoplasm</keyword>
<accession>A0A381PF38</accession>
<dbReference type="GO" id="GO:0005737">
    <property type="term" value="C:cytoplasm"/>
    <property type="evidence" value="ECO:0007669"/>
    <property type="project" value="UniProtKB-SubCell"/>
</dbReference>
<organism evidence="10">
    <name type="scientific">marine metagenome</name>
    <dbReference type="NCBI Taxonomy" id="408172"/>
    <lineage>
        <taxon>unclassified sequences</taxon>
        <taxon>metagenomes</taxon>
        <taxon>ecological metagenomes</taxon>
    </lineage>
</organism>
<evidence type="ECO:0000256" key="3">
    <source>
        <dbReference type="ARBA" id="ARBA00006577"/>
    </source>
</evidence>
<comment type="similarity">
    <text evidence="3">Belongs to the FKBP-type PPIase family.</text>
</comment>
<evidence type="ECO:0000259" key="9">
    <source>
        <dbReference type="PROSITE" id="PS50059"/>
    </source>
</evidence>
<dbReference type="InterPro" id="IPR046357">
    <property type="entry name" value="PPIase_dom_sf"/>
</dbReference>
<dbReference type="PANTHER" id="PTHR47861:SF3">
    <property type="entry name" value="FKBP-TYPE PEPTIDYL-PROLYL CIS-TRANS ISOMERASE SLYD"/>
    <property type="match status" value="1"/>
</dbReference>
<dbReference type="PANTHER" id="PTHR47861">
    <property type="entry name" value="FKBP-TYPE PEPTIDYL-PROLYL CIS-TRANS ISOMERASE SLYD"/>
    <property type="match status" value="1"/>
</dbReference>
<evidence type="ECO:0000256" key="5">
    <source>
        <dbReference type="ARBA" id="ARBA00022490"/>
    </source>
</evidence>
<evidence type="ECO:0000256" key="1">
    <source>
        <dbReference type="ARBA" id="ARBA00000971"/>
    </source>
</evidence>
<comment type="catalytic activity">
    <reaction evidence="1">
        <text>[protein]-peptidylproline (omega=180) = [protein]-peptidylproline (omega=0)</text>
        <dbReference type="Rhea" id="RHEA:16237"/>
        <dbReference type="Rhea" id="RHEA-COMP:10747"/>
        <dbReference type="Rhea" id="RHEA-COMP:10748"/>
        <dbReference type="ChEBI" id="CHEBI:83833"/>
        <dbReference type="ChEBI" id="CHEBI:83834"/>
        <dbReference type="EC" id="5.2.1.8"/>
    </reaction>
</comment>
<evidence type="ECO:0000256" key="7">
    <source>
        <dbReference type="ARBA" id="ARBA00023186"/>
    </source>
</evidence>
<dbReference type="InterPro" id="IPR001179">
    <property type="entry name" value="PPIase_FKBP_dom"/>
</dbReference>
<keyword evidence="7" id="KW-0143">Chaperone</keyword>
<dbReference type="EC" id="5.2.1.8" evidence="4"/>
<dbReference type="GO" id="GO:0003755">
    <property type="term" value="F:peptidyl-prolyl cis-trans isomerase activity"/>
    <property type="evidence" value="ECO:0007669"/>
    <property type="project" value="UniProtKB-KW"/>
</dbReference>
<proteinExistence type="inferred from homology"/>